<evidence type="ECO:0000256" key="1">
    <source>
        <dbReference type="ARBA" id="ARBA00022603"/>
    </source>
</evidence>
<dbReference type="GO" id="GO:0032259">
    <property type="term" value="P:methylation"/>
    <property type="evidence" value="ECO:0007669"/>
    <property type="project" value="UniProtKB-KW"/>
</dbReference>
<feature type="binding site" evidence="5">
    <location>
        <position position="143"/>
    </location>
    <ligand>
        <name>S-adenosyl-L-methionine</name>
        <dbReference type="ChEBI" id="CHEBI:59789"/>
    </ligand>
</feature>
<comment type="function">
    <text evidence="5">Methylates the class 1 translation termination release factors RF1/PrfA and RF2/PrfB on the glutamine residue of the universally conserved GGQ motif.</text>
</comment>
<evidence type="ECO:0000256" key="5">
    <source>
        <dbReference type="HAMAP-Rule" id="MF_02126"/>
    </source>
</evidence>
<dbReference type="GO" id="GO:0102559">
    <property type="term" value="F:peptide chain release factor N(5)-glutamine methyltransferase activity"/>
    <property type="evidence" value="ECO:0007669"/>
    <property type="project" value="UniProtKB-EC"/>
</dbReference>
<dbReference type="InterPro" id="IPR002052">
    <property type="entry name" value="DNA_methylase_N6_adenine_CS"/>
</dbReference>
<dbReference type="PANTHER" id="PTHR18895">
    <property type="entry name" value="HEMK METHYLTRANSFERASE"/>
    <property type="match status" value="1"/>
</dbReference>
<dbReference type="SUPFAM" id="SSF53335">
    <property type="entry name" value="S-adenosyl-L-methionine-dependent methyltransferases"/>
    <property type="match status" value="1"/>
</dbReference>
<dbReference type="InterPro" id="IPR029063">
    <property type="entry name" value="SAM-dependent_MTases_sf"/>
</dbReference>
<dbReference type="Gene3D" id="3.40.50.150">
    <property type="entry name" value="Vaccinia Virus protein VP39"/>
    <property type="match status" value="1"/>
</dbReference>
<dbReference type="NCBIfam" id="TIGR00536">
    <property type="entry name" value="hemK_fam"/>
    <property type="match status" value="1"/>
</dbReference>
<evidence type="ECO:0000256" key="3">
    <source>
        <dbReference type="ARBA" id="ARBA00022691"/>
    </source>
</evidence>
<dbReference type="Gene3D" id="1.10.8.10">
    <property type="entry name" value="DNA helicase RuvA subunit, C-terminal domain"/>
    <property type="match status" value="1"/>
</dbReference>
<reference evidence="8" key="1">
    <citation type="submission" date="2024-06" db="EMBL/GenBank/DDBJ databases">
        <title>Draft Genome Sequence of Deinococcus sonorensis Type Strain KR-87, a Biofilm Producing Representative of the Genus Deinococcus.</title>
        <authorList>
            <person name="Boren L.S."/>
            <person name="Grosso R.A."/>
            <person name="Hugenberg-Cox A.N."/>
            <person name="Hill J.T.E."/>
            <person name="Albert C.M."/>
            <person name="Tuohy J.M."/>
        </authorList>
    </citation>
    <scope>NUCLEOTIDE SEQUENCE</scope>
    <source>
        <strain evidence="8">KR-87</strain>
    </source>
</reference>
<feature type="binding site" evidence="5">
    <location>
        <begin position="120"/>
        <end position="124"/>
    </location>
    <ligand>
        <name>S-adenosyl-L-methionine</name>
        <dbReference type="ChEBI" id="CHEBI:59789"/>
    </ligand>
</feature>
<dbReference type="InterPro" id="IPR019874">
    <property type="entry name" value="RF_methyltr_PrmC"/>
</dbReference>
<accession>A0AAU7UEN4</accession>
<dbReference type="RefSeq" id="WP_350245177.1">
    <property type="nucleotide sequence ID" value="NZ_CP158299.1"/>
</dbReference>
<dbReference type="EC" id="2.1.1.297" evidence="5"/>
<name>A0AAU7UEN4_9DEIO</name>
<evidence type="ECO:0000256" key="2">
    <source>
        <dbReference type="ARBA" id="ARBA00022679"/>
    </source>
</evidence>
<feature type="binding site" evidence="5">
    <location>
        <position position="184"/>
    </location>
    <ligand>
        <name>S-adenosyl-L-methionine</name>
        <dbReference type="ChEBI" id="CHEBI:59789"/>
    </ligand>
</feature>
<feature type="domain" description="Release factor glutamine methyltransferase N-terminal" evidence="7">
    <location>
        <begin position="5"/>
        <end position="75"/>
    </location>
</feature>
<dbReference type="CDD" id="cd02440">
    <property type="entry name" value="AdoMet_MTases"/>
    <property type="match status" value="1"/>
</dbReference>
<dbReference type="InterPro" id="IPR040758">
    <property type="entry name" value="PrmC_N"/>
</dbReference>
<dbReference type="Pfam" id="PF17827">
    <property type="entry name" value="PrmC_N"/>
    <property type="match status" value="1"/>
</dbReference>
<dbReference type="InterPro" id="IPR004556">
    <property type="entry name" value="HemK-like"/>
</dbReference>
<evidence type="ECO:0000313" key="8">
    <source>
        <dbReference type="EMBL" id="XBV87068.1"/>
    </source>
</evidence>
<comment type="caution">
    <text evidence="5">Lacks conserved residue(s) required for the propagation of feature annotation.</text>
</comment>
<feature type="domain" description="Methyltransferase small" evidence="6">
    <location>
        <begin position="107"/>
        <end position="190"/>
    </location>
</feature>
<dbReference type="HAMAP" id="MF_02126">
    <property type="entry name" value="RF_methyltr_PrmC"/>
    <property type="match status" value="1"/>
</dbReference>
<comment type="similarity">
    <text evidence="5">Belongs to the protein N5-glutamine methyltransferase family. PrmC subfamily.</text>
</comment>
<dbReference type="InterPro" id="IPR007848">
    <property type="entry name" value="Small_mtfrase_dom"/>
</dbReference>
<evidence type="ECO:0000259" key="7">
    <source>
        <dbReference type="Pfam" id="PF17827"/>
    </source>
</evidence>
<keyword evidence="1 5" id="KW-0489">Methyltransferase</keyword>
<organism evidence="8">
    <name type="scientific">Deinococcus sonorensis KR-87</name>
    <dbReference type="NCBI Taxonomy" id="694439"/>
    <lineage>
        <taxon>Bacteria</taxon>
        <taxon>Thermotogati</taxon>
        <taxon>Deinococcota</taxon>
        <taxon>Deinococci</taxon>
        <taxon>Deinococcales</taxon>
        <taxon>Deinococcaceae</taxon>
        <taxon>Deinococcus</taxon>
    </lineage>
</organism>
<protein>
    <recommendedName>
        <fullName evidence="5">Release factor glutamine methyltransferase</fullName>
        <shortName evidence="5">RF MTase</shortName>
        <ecNumber evidence="5">2.1.1.297</ecNumber>
    </recommendedName>
    <alternativeName>
        <fullName evidence="5">N5-glutamine methyltransferase PrmC</fullName>
    </alternativeName>
    <alternativeName>
        <fullName evidence="5">Protein-(glutamine-N5) MTase PrmC</fullName>
    </alternativeName>
    <alternativeName>
        <fullName evidence="5">Protein-glutamine N-methyltransferase PrmC</fullName>
    </alternativeName>
</protein>
<dbReference type="InterPro" id="IPR050320">
    <property type="entry name" value="N5-glutamine_MTase"/>
</dbReference>
<comment type="catalytic activity">
    <reaction evidence="4 5">
        <text>L-glutaminyl-[peptide chain release factor] + S-adenosyl-L-methionine = N(5)-methyl-L-glutaminyl-[peptide chain release factor] + S-adenosyl-L-homocysteine + H(+)</text>
        <dbReference type="Rhea" id="RHEA:42896"/>
        <dbReference type="Rhea" id="RHEA-COMP:10271"/>
        <dbReference type="Rhea" id="RHEA-COMP:10272"/>
        <dbReference type="ChEBI" id="CHEBI:15378"/>
        <dbReference type="ChEBI" id="CHEBI:30011"/>
        <dbReference type="ChEBI" id="CHEBI:57856"/>
        <dbReference type="ChEBI" id="CHEBI:59789"/>
        <dbReference type="ChEBI" id="CHEBI:61891"/>
        <dbReference type="EC" id="2.1.1.297"/>
    </reaction>
</comment>
<dbReference type="PROSITE" id="PS00092">
    <property type="entry name" value="N6_MTASE"/>
    <property type="match status" value="1"/>
</dbReference>
<dbReference type="Pfam" id="PF05175">
    <property type="entry name" value="MTS"/>
    <property type="match status" value="1"/>
</dbReference>
<dbReference type="GO" id="GO:0003676">
    <property type="term" value="F:nucleic acid binding"/>
    <property type="evidence" value="ECO:0007669"/>
    <property type="project" value="InterPro"/>
</dbReference>
<evidence type="ECO:0000259" key="6">
    <source>
        <dbReference type="Pfam" id="PF05175"/>
    </source>
</evidence>
<gene>
    <name evidence="5 8" type="primary">prmC</name>
    <name evidence="8" type="ORF">ABOD76_12415</name>
</gene>
<proteinExistence type="inferred from homology"/>
<dbReference type="KEGG" id="dsc:ABOD76_12415"/>
<dbReference type="AlphaFoldDB" id="A0AAU7UEN4"/>
<evidence type="ECO:0000256" key="4">
    <source>
        <dbReference type="ARBA" id="ARBA00048391"/>
    </source>
</evidence>
<feature type="binding site" evidence="5">
    <location>
        <begin position="184"/>
        <end position="187"/>
    </location>
    <ligand>
        <name>substrate</name>
    </ligand>
</feature>
<dbReference type="NCBIfam" id="TIGR03534">
    <property type="entry name" value="RF_mod_PrmC"/>
    <property type="match status" value="1"/>
</dbReference>
<sequence>MQLLQLQRDLARRLDAAGVASPQHDARALLMHALQLDWSALVLQGSRDLTPQEEQQVERLAVRRLAREPLQHLLGTVEWGGLTLQVSPAALIPRPETEVLLQLALARLAGWPAARVLDVGTGTGALALALRQARPDLQVLGSDVSPEALALARENAQRTGLAVPFVQADLLEGLQGPFQLIVSNPPYLPEADRQTADPEVGHDPALALYSGPDGLGLARRLALQARPALRPGGTLLLELDPRNVQQLAAELDTQGWRVTVHPDLTGRERFLEAGGR</sequence>
<dbReference type="EMBL" id="CP158299">
    <property type="protein sequence ID" value="XBV87068.1"/>
    <property type="molecule type" value="Genomic_DNA"/>
</dbReference>
<dbReference type="PANTHER" id="PTHR18895:SF74">
    <property type="entry name" value="MTRF1L RELEASE FACTOR GLUTAMINE METHYLTRANSFERASE"/>
    <property type="match status" value="1"/>
</dbReference>
<keyword evidence="2 5" id="KW-0808">Transferase</keyword>
<keyword evidence="3 5" id="KW-0949">S-adenosyl-L-methionine</keyword>